<feature type="domain" description="MADF" evidence="1">
    <location>
        <begin position="13"/>
        <end position="107"/>
    </location>
</feature>
<dbReference type="AlphaFoldDB" id="A0A2M4CV44"/>
<dbReference type="PROSITE" id="PS51029">
    <property type="entry name" value="MADF"/>
    <property type="match status" value="1"/>
</dbReference>
<dbReference type="VEuPathDB" id="VectorBase:ADAR2_000883"/>
<dbReference type="SMART" id="SM00595">
    <property type="entry name" value="MADF"/>
    <property type="match status" value="1"/>
</dbReference>
<reference evidence="2" key="1">
    <citation type="submission" date="2018-01" db="EMBL/GenBank/DDBJ databases">
        <title>An insight into the sialome of Amazonian anophelines.</title>
        <authorList>
            <person name="Ribeiro J.M."/>
            <person name="Scarpassa V."/>
            <person name="Calvo E."/>
        </authorList>
    </citation>
    <scope>NUCLEOTIDE SEQUENCE</scope>
</reference>
<organism evidence="2">
    <name type="scientific">Anopheles darlingi</name>
    <name type="common">Mosquito</name>
    <dbReference type="NCBI Taxonomy" id="43151"/>
    <lineage>
        <taxon>Eukaryota</taxon>
        <taxon>Metazoa</taxon>
        <taxon>Ecdysozoa</taxon>
        <taxon>Arthropoda</taxon>
        <taxon>Hexapoda</taxon>
        <taxon>Insecta</taxon>
        <taxon>Pterygota</taxon>
        <taxon>Neoptera</taxon>
        <taxon>Endopterygota</taxon>
        <taxon>Diptera</taxon>
        <taxon>Nematocera</taxon>
        <taxon>Culicoidea</taxon>
        <taxon>Culicidae</taxon>
        <taxon>Anophelinae</taxon>
        <taxon>Anopheles</taxon>
    </lineage>
</organism>
<sequence length="315" mass="35774">MANGEWTREATERLIEQYRKQPVLYNMRHPRYYNKGSRNEAIHQLLEAVIDLRPETTPTDVLRKIQTIRTQFGQEISKTRRMSSQGKSYTPTAWWYKGLSFLQNHIKHRSASPVDSDSSWKQEADNSSFNVSIVRKATNEGGGEYDSLMDQEYEGEVHYEINAIEDVKDIKTLEVKPVAVNSTLHKHKRKTRSSATSSYSRYEDVGLQSDQATDQQGDNAENNSIGTIVSLPVVKNQPAQNEAGNSHFYSEVFVSNERYKATGNFIASQMACIRDDLVFYETQMELLNIAQKGVLRQLALDRANQATPASTAHDS</sequence>
<dbReference type="EMBL" id="GGFL01004947">
    <property type="protein sequence ID" value="MBW69125.1"/>
    <property type="molecule type" value="Transcribed_RNA"/>
</dbReference>
<evidence type="ECO:0000259" key="1">
    <source>
        <dbReference type="PROSITE" id="PS51029"/>
    </source>
</evidence>
<dbReference type="PANTHER" id="PTHR21505">
    <property type="entry name" value="MADF DOMAIN-CONTAINING PROTEIN-RELATED"/>
    <property type="match status" value="1"/>
</dbReference>
<dbReference type="Pfam" id="PF10545">
    <property type="entry name" value="MADF_DNA_bdg"/>
    <property type="match status" value="1"/>
</dbReference>
<evidence type="ECO:0000313" key="2">
    <source>
        <dbReference type="EMBL" id="MBW69125.1"/>
    </source>
</evidence>
<accession>A0A2M4CV44</accession>
<proteinExistence type="predicted"/>
<protein>
    <submittedName>
        <fullName evidence="2">Putative alcohol dehydrogenase transcription factor myb/sant-like protein</fullName>
    </submittedName>
</protein>
<dbReference type="InterPro" id="IPR006578">
    <property type="entry name" value="MADF-dom"/>
</dbReference>
<name>A0A2M4CV44_ANODA</name>
<dbReference type="PANTHER" id="PTHR21505:SF12">
    <property type="entry name" value="MADF DOMAIN-CONTAINING PROTEIN-RELATED"/>
    <property type="match status" value="1"/>
</dbReference>